<protein>
    <submittedName>
        <fullName evidence="1">Uncharacterized protein</fullName>
    </submittedName>
</protein>
<evidence type="ECO:0000313" key="2">
    <source>
        <dbReference type="Proteomes" id="UP000094757"/>
    </source>
</evidence>
<dbReference type="EMBL" id="CP017037">
    <property type="protein sequence ID" value="AOH39180.1"/>
    <property type="molecule type" value="Genomic_DNA"/>
</dbReference>
<gene>
    <name evidence="1" type="ORF">BCB69_03885</name>
</gene>
<dbReference type="STRING" id="39950.BCB69_03885"/>
<evidence type="ECO:0000313" key="1">
    <source>
        <dbReference type="EMBL" id="AOH39180.1"/>
    </source>
</evidence>
<dbReference type="RefSeq" id="WP_069177061.1">
    <property type="nucleotide sequence ID" value="NZ_CP017037.1"/>
</dbReference>
<name>A0A1B3WDY6_9FIRM</name>
<organism evidence="1 2">
    <name type="scientific">Dialister pneumosintes</name>
    <dbReference type="NCBI Taxonomy" id="39950"/>
    <lineage>
        <taxon>Bacteria</taxon>
        <taxon>Bacillati</taxon>
        <taxon>Bacillota</taxon>
        <taxon>Negativicutes</taxon>
        <taxon>Veillonellales</taxon>
        <taxon>Veillonellaceae</taxon>
        <taxon>Dialister</taxon>
    </lineage>
</organism>
<sequence length="129" mass="14689">MFRTYKEILVKNGKLFVTVSGNRYVLAECEAKVELKEELQELPCLGNKKAVVRRFATLLITSKHKMKTVDISNIELISFNGEFLKNNKDSVILTFTQCLPIDELDLTEQGENSFEVICSNEIITKLMAL</sequence>
<dbReference type="AlphaFoldDB" id="A0A1B3WDY6"/>
<dbReference type="KEGG" id="dpn:BCB69_03885"/>
<accession>A0A1B3WDY6</accession>
<proteinExistence type="predicted"/>
<reference evidence="2" key="1">
    <citation type="submission" date="2016-08" db="EMBL/GenBank/DDBJ databases">
        <authorList>
            <person name="Holder M.E."/>
            <person name="Ajami N.J."/>
            <person name="Petrosino J.F."/>
        </authorList>
    </citation>
    <scope>NUCLEOTIDE SEQUENCE [LARGE SCALE GENOMIC DNA]</scope>
    <source>
        <strain evidence="2">F0677</strain>
    </source>
</reference>
<dbReference type="Proteomes" id="UP000094757">
    <property type="component" value="Chromosome"/>
</dbReference>